<dbReference type="PANTHER" id="PTHR43537">
    <property type="entry name" value="TRANSCRIPTIONAL REGULATOR, GNTR FAMILY"/>
    <property type="match status" value="1"/>
</dbReference>
<sequence>MPQRRSALQSGPAKGAAASLPSSRGATRHQVDVAVRSGLLTGRFIPGKSVTIRGLAAELGVSPMPVREVLQRLGAENALEVKSNGRVQVPDMTPDRFDEILKARLLLEPELAELALPHLTGRDARDLEAIDDDIDRCLVSGDAEAYMRLNHAFHFRIYRASLSRVLLPLIDSLWLQFAPFMRTVYGRVGTGILKDRHKEAIRAIELQDRVGLHAAIAADISDGMGILGREILSRESAG</sequence>
<dbReference type="PANTHER" id="PTHR43537:SF39">
    <property type="entry name" value="HTH-TYPE TRANSCRIPTIONAL REGULATOR MCBR"/>
    <property type="match status" value="1"/>
</dbReference>
<reference evidence="6 7" key="1">
    <citation type="journal article" date="2016" name="Int. J. Syst. Evol. Microbiol.">
        <title>Labrenzia salina sp. nov., isolated from the rhizosphere of the halophyte Arthrocnemum macrostachyum.</title>
        <authorList>
            <person name="Camacho M."/>
            <person name="Redondo-Gomez S."/>
            <person name="Rodriguez-Llorente I."/>
            <person name="Rohde M."/>
            <person name="Sproer C."/>
            <person name="Schumann P."/>
            <person name="Klenk H.P."/>
            <person name="Montero-Calasanz M.D.C."/>
        </authorList>
    </citation>
    <scope>NUCLEOTIDE SEQUENCE [LARGE SCALE GENOMIC DNA]</scope>
    <source>
        <strain evidence="6 7">DSM 29163</strain>
    </source>
</reference>
<keyword evidence="3" id="KW-0804">Transcription</keyword>
<gene>
    <name evidence="6" type="ORF">ON753_17000</name>
</gene>
<dbReference type="InterPro" id="IPR008920">
    <property type="entry name" value="TF_FadR/GntR_C"/>
</dbReference>
<comment type="caution">
    <text evidence="6">The sequence shown here is derived from an EMBL/GenBank/DDBJ whole genome shotgun (WGS) entry which is preliminary data.</text>
</comment>
<protein>
    <submittedName>
        <fullName evidence="6">GntR family transcriptional regulator</fullName>
    </submittedName>
</protein>
<keyword evidence="1" id="KW-0805">Transcription regulation</keyword>
<dbReference type="InterPro" id="IPR000524">
    <property type="entry name" value="Tscrpt_reg_HTH_GntR"/>
</dbReference>
<dbReference type="InterPro" id="IPR011711">
    <property type="entry name" value="GntR_C"/>
</dbReference>
<dbReference type="Pfam" id="PF07729">
    <property type="entry name" value="FCD"/>
    <property type="match status" value="1"/>
</dbReference>
<dbReference type="Gene3D" id="1.20.120.530">
    <property type="entry name" value="GntR ligand-binding domain-like"/>
    <property type="match status" value="1"/>
</dbReference>
<evidence type="ECO:0000256" key="4">
    <source>
        <dbReference type="SAM" id="MobiDB-lite"/>
    </source>
</evidence>
<feature type="domain" description="HTH gntR-type" evidence="5">
    <location>
        <begin position="25"/>
        <end position="92"/>
    </location>
</feature>
<keyword evidence="7" id="KW-1185">Reference proteome</keyword>
<dbReference type="EMBL" id="JAPEVI010000003">
    <property type="protein sequence ID" value="MCX2724052.1"/>
    <property type="molecule type" value="Genomic_DNA"/>
</dbReference>
<dbReference type="Gene3D" id="1.10.10.10">
    <property type="entry name" value="Winged helix-like DNA-binding domain superfamily/Winged helix DNA-binding domain"/>
    <property type="match status" value="1"/>
</dbReference>
<dbReference type="SUPFAM" id="SSF46785">
    <property type="entry name" value="Winged helix' DNA-binding domain"/>
    <property type="match status" value="1"/>
</dbReference>
<dbReference type="PROSITE" id="PS50949">
    <property type="entry name" value="HTH_GNTR"/>
    <property type="match status" value="1"/>
</dbReference>
<dbReference type="SMART" id="SM00345">
    <property type="entry name" value="HTH_GNTR"/>
    <property type="match status" value="1"/>
</dbReference>
<dbReference type="InterPro" id="IPR036388">
    <property type="entry name" value="WH-like_DNA-bd_sf"/>
</dbReference>
<dbReference type="InterPro" id="IPR036390">
    <property type="entry name" value="WH_DNA-bd_sf"/>
</dbReference>
<feature type="region of interest" description="Disordered" evidence="4">
    <location>
        <begin position="1"/>
        <end position="28"/>
    </location>
</feature>
<evidence type="ECO:0000256" key="1">
    <source>
        <dbReference type="ARBA" id="ARBA00023015"/>
    </source>
</evidence>
<dbReference type="RefSeq" id="WP_265963798.1">
    <property type="nucleotide sequence ID" value="NZ_JAPEVI010000003.1"/>
</dbReference>
<evidence type="ECO:0000256" key="2">
    <source>
        <dbReference type="ARBA" id="ARBA00023125"/>
    </source>
</evidence>
<evidence type="ECO:0000256" key="3">
    <source>
        <dbReference type="ARBA" id="ARBA00023163"/>
    </source>
</evidence>
<keyword evidence="2" id="KW-0238">DNA-binding</keyword>
<name>A0ABT3R4H5_9HYPH</name>
<proteinExistence type="predicted"/>
<accession>A0ABT3R4H5</accession>
<dbReference type="Proteomes" id="UP001300261">
    <property type="component" value="Unassembled WGS sequence"/>
</dbReference>
<dbReference type="Pfam" id="PF00392">
    <property type="entry name" value="GntR"/>
    <property type="match status" value="1"/>
</dbReference>
<evidence type="ECO:0000313" key="6">
    <source>
        <dbReference type="EMBL" id="MCX2724052.1"/>
    </source>
</evidence>
<dbReference type="SUPFAM" id="SSF48008">
    <property type="entry name" value="GntR ligand-binding domain-like"/>
    <property type="match status" value="1"/>
</dbReference>
<evidence type="ECO:0000313" key="7">
    <source>
        <dbReference type="Proteomes" id="UP001300261"/>
    </source>
</evidence>
<dbReference type="SMART" id="SM00895">
    <property type="entry name" value="FCD"/>
    <property type="match status" value="1"/>
</dbReference>
<evidence type="ECO:0000259" key="5">
    <source>
        <dbReference type="PROSITE" id="PS50949"/>
    </source>
</evidence>
<organism evidence="6 7">
    <name type="scientific">Roseibium salinum</name>
    <dbReference type="NCBI Taxonomy" id="1604349"/>
    <lineage>
        <taxon>Bacteria</taxon>
        <taxon>Pseudomonadati</taxon>
        <taxon>Pseudomonadota</taxon>
        <taxon>Alphaproteobacteria</taxon>
        <taxon>Hyphomicrobiales</taxon>
        <taxon>Stappiaceae</taxon>
        <taxon>Roseibium</taxon>
    </lineage>
</organism>